<dbReference type="Proteomes" id="UP001165082">
    <property type="component" value="Unassembled WGS sequence"/>
</dbReference>
<protein>
    <submittedName>
        <fullName evidence="2">Uncharacterized protein</fullName>
    </submittedName>
</protein>
<feature type="transmembrane region" description="Helical" evidence="1">
    <location>
        <begin position="143"/>
        <end position="162"/>
    </location>
</feature>
<feature type="transmembrane region" description="Helical" evidence="1">
    <location>
        <begin position="79"/>
        <end position="105"/>
    </location>
</feature>
<dbReference type="EMBL" id="BRXZ01002809">
    <property type="protein sequence ID" value="GMH70659.1"/>
    <property type="molecule type" value="Genomic_DNA"/>
</dbReference>
<reference evidence="2" key="1">
    <citation type="submission" date="2022-07" db="EMBL/GenBank/DDBJ databases">
        <title>Genome analysis of Parmales, a sister group of diatoms, reveals the evolutionary specialization of diatoms from phago-mixotrophs to photoautotrophs.</title>
        <authorList>
            <person name="Ban H."/>
            <person name="Sato S."/>
            <person name="Yoshikawa S."/>
            <person name="Kazumasa Y."/>
            <person name="Nakamura Y."/>
            <person name="Ichinomiya M."/>
            <person name="Saitoh K."/>
            <person name="Sato N."/>
            <person name="Blanc-Mathieu R."/>
            <person name="Endo H."/>
            <person name="Kuwata A."/>
            <person name="Ogata H."/>
        </authorList>
    </citation>
    <scope>NUCLEOTIDE SEQUENCE</scope>
</reference>
<evidence type="ECO:0000313" key="2">
    <source>
        <dbReference type="EMBL" id="GMH70659.1"/>
    </source>
</evidence>
<comment type="caution">
    <text evidence="2">The sequence shown here is derived from an EMBL/GenBank/DDBJ whole genome shotgun (WGS) entry which is preliminary data.</text>
</comment>
<feature type="transmembrane region" description="Helical" evidence="1">
    <location>
        <begin position="17"/>
        <end position="39"/>
    </location>
</feature>
<feature type="transmembrane region" description="Helical" evidence="1">
    <location>
        <begin position="111"/>
        <end position="131"/>
    </location>
</feature>
<evidence type="ECO:0000256" key="1">
    <source>
        <dbReference type="SAM" id="Phobius"/>
    </source>
</evidence>
<gene>
    <name evidence="2" type="ORF">TrRE_jg2345</name>
</gene>
<keyword evidence="3" id="KW-1185">Reference proteome</keyword>
<keyword evidence="1" id="KW-1133">Transmembrane helix</keyword>
<keyword evidence="1" id="KW-0812">Transmembrane</keyword>
<proteinExistence type="predicted"/>
<keyword evidence="1" id="KW-0472">Membrane</keyword>
<organism evidence="2 3">
    <name type="scientific">Triparma retinervis</name>
    <dbReference type="NCBI Taxonomy" id="2557542"/>
    <lineage>
        <taxon>Eukaryota</taxon>
        <taxon>Sar</taxon>
        <taxon>Stramenopiles</taxon>
        <taxon>Ochrophyta</taxon>
        <taxon>Bolidophyceae</taxon>
        <taxon>Parmales</taxon>
        <taxon>Triparmaceae</taxon>
        <taxon>Triparma</taxon>
    </lineage>
</organism>
<name>A0A9W7ALT2_9STRA</name>
<accession>A0A9W7ALT2</accession>
<dbReference type="OrthoDB" id="195208at2759"/>
<dbReference type="AlphaFoldDB" id="A0A9W7ALT2"/>
<evidence type="ECO:0000313" key="3">
    <source>
        <dbReference type="Proteomes" id="UP001165082"/>
    </source>
</evidence>
<sequence>MSMINGMLGYMIAHKDWLLLGCFSVDAINTMISFPLIMWNGPKWVLKSTEPDAKEKIEDAQEAKKVVDLSDTERKSFEVLWEIFGICYEGYFGFTISTLICLFQVPETRPIFAYSLFALYLYKAKAFFTTFKTDNKQGKTKLMTILYFYWPCYGGYCLLHLIEKYLS</sequence>